<gene>
    <name evidence="1" type="ORF">LEP1GSC133_1318</name>
</gene>
<organism evidence="1 2">
    <name type="scientific">Leptospira borgpetersenii serovar Pomona str. 200901868</name>
    <dbReference type="NCBI Taxonomy" id="1192866"/>
    <lineage>
        <taxon>Bacteria</taxon>
        <taxon>Pseudomonadati</taxon>
        <taxon>Spirochaetota</taxon>
        <taxon>Spirochaetia</taxon>
        <taxon>Leptospirales</taxon>
        <taxon>Leptospiraceae</taxon>
        <taxon>Leptospira</taxon>
    </lineage>
</organism>
<name>M6WHK8_LEPBO</name>
<evidence type="ECO:0000313" key="1">
    <source>
        <dbReference type="EMBL" id="EMO61243.1"/>
    </source>
</evidence>
<reference evidence="1 2" key="1">
    <citation type="submission" date="2013-01" db="EMBL/GenBank/DDBJ databases">
        <authorList>
            <person name="Harkins D.M."/>
            <person name="Durkin A.S."/>
            <person name="Brinkac L.M."/>
            <person name="Haft D.H."/>
            <person name="Selengut J.D."/>
            <person name="Sanka R."/>
            <person name="DePew J."/>
            <person name="Purushe J."/>
            <person name="Picardeau M."/>
            <person name="Werts C."/>
            <person name="Goarant C."/>
            <person name="Vinetz J.M."/>
            <person name="Sutton G.G."/>
            <person name="Nierman W.C."/>
            <person name="Fouts D.E."/>
        </authorList>
    </citation>
    <scope>NUCLEOTIDE SEQUENCE [LARGE SCALE GENOMIC DNA]</scope>
    <source>
        <strain evidence="1 2">200901868</strain>
    </source>
</reference>
<evidence type="ECO:0000313" key="2">
    <source>
        <dbReference type="Proteomes" id="UP000012159"/>
    </source>
</evidence>
<dbReference type="AlphaFoldDB" id="M6WHK8"/>
<comment type="caution">
    <text evidence="1">The sequence shown here is derived from an EMBL/GenBank/DDBJ whole genome shotgun (WGS) entry which is preliminary data.</text>
</comment>
<accession>M6WHK8</accession>
<dbReference type="EMBL" id="AKWF02000102">
    <property type="protein sequence ID" value="EMO61243.1"/>
    <property type="molecule type" value="Genomic_DNA"/>
</dbReference>
<dbReference type="Proteomes" id="UP000012159">
    <property type="component" value="Unassembled WGS sequence"/>
</dbReference>
<protein>
    <submittedName>
        <fullName evidence="1">Uncharacterized protein</fullName>
    </submittedName>
</protein>
<sequence>MLASNPRFSSPEGAPFCLKQIHNPPVMFDKISKSLSQNVGTIAVIHEDSDKIEWFLDRL</sequence>
<proteinExistence type="predicted"/>